<proteinExistence type="predicted"/>
<feature type="region of interest" description="Disordered" evidence="3">
    <location>
        <begin position="1"/>
        <end position="145"/>
    </location>
</feature>
<evidence type="ECO:0000256" key="3">
    <source>
        <dbReference type="SAM" id="MobiDB-lite"/>
    </source>
</evidence>
<feature type="compositionally biased region" description="Polar residues" evidence="3">
    <location>
        <begin position="122"/>
        <end position="136"/>
    </location>
</feature>
<reference evidence="5 6" key="1">
    <citation type="submission" date="2024-01" db="EMBL/GenBank/DDBJ databases">
        <title>A telomere-to-telomere, gap-free genome of sweet tea (Lithocarpus litseifolius).</title>
        <authorList>
            <person name="Zhou J."/>
        </authorList>
    </citation>
    <scope>NUCLEOTIDE SEQUENCE [LARGE SCALE GENOMIC DNA]</scope>
    <source>
        <strain evidence="5">Zhou-2022a</strain>
        <tissue evidence="5">Leaf</tissue>
    </source>
</reference>
<name>A0AAW2DV42_9ROSI</name>
<protein>
    <recommendedName>
        <fullName evidence="4">Bromo domain-containing protein</fullName>
    </recommendedName>
</protein>
<feature type="compositionally biased region" description="Acidic residues" evidence="3">
    <location>
        <begin position="33"/>
        <end position="43"/>
    </location>
</feature>
<dbReference type="PANTHER" id="PTHR47809">
    <property type="entry name" value="DNA-BINDING BROMODOMAIN-CONTAINING PROTEIN"/>
    <property type="match status" value="1"/>
</dbReference>
<keyword evidence="1 2" id="KW-0103">Bromodomain</keyword>
<dbReference type="EMBL" id="JAZDWU010000001">
    <property type="protein sequence ID" value="KAL0013135.1"/>
    <property type="molecule type" value="Genomic_DNA"/>
</dbReference>
<evidence type="ECO:0000259" key="4">
    <source>
        <dbReference type="PROSITE" id="PS50014"/>
    </source>
</evidence>
<feature type="compositionally biased region" description="Basic residues" evidence="3">
    <location>
        <begin position="1"/>
        <end position="16"/>
    </location>
</feature>
<dbReference type="InterPro" id="IPR001487">
    <property type="entry name" value="Bromodomain"/>
</dbReference>
<feature type="region of interest" description="Disordered" evidence="3">
    <location>
        <begin position="392"/>
        <end position="448"/>
    </location>
</feature>
<feature type="compositionally biased region" description="Polar residues" evidence="3">
    <location>
        <begin position="312"/>
        <end position="323"/>
    </location>
</feature>
<dbReference type="PROSITE" id="PS50014">
    <property type="entry name" value="BROMODOMAIN_2"/>
    <property type="match status" value="1"/>
</dbReference>
<dbReference type="Proteomes" id="UP001459277">
    <property type="component" value="Unassembled WGS sequence"/>
</dbReference>
<dbReference type="InterPro" id="IPR036427">
    <property type="entry name" value="Bromodomain-like_sf"/>
</dbReference>
<evidence type="ECO:0000256" key="1">
    <source>
        <dbReference type="ARBA" id="ARBA00023117"/>
    </source>
</evidence>
<accession>A0AAW2DV42</accession>
<gene>
    <name evidence="5" type="ORF">SO802_000204</name>
</gene>
<dbReference type="PANTHER" id="PTHR47809:SF3">
    <property type="entry name" value="CHROMATIN REMODELER BROMODOMAIN FAMILY"/>
    <property type="match status" value="1"/>
</dbReference>
<evidence type="ECO:0000313" key="6">
    <source>
        <dbReference type="Proteomes" id="UP001459277"/>
    </source>
</evidence>
<feature type="region of interest" description="Disordered" evidence="3">
    <location>
        <begin position="309"/>
        <end position="356"/>
    </location>
</feature>
<feature type="compositionally biased region" description="Low complexity" evidence="3">
    <location>
        <begin position="394"/>
        <end position="409"/>
    </location>
</feature>
<dbReference type="Gene3D" id="1.20.920.10">
    <property type="entry name" value="Bromodomain-like"/>
    <property type="match status" value="1"/>
</dbReference>
<dbReference type="SMART" id="SM00297">
    <property type="entry name" value="BROMO"/>
    <property type="match status" value="1"/>
</dbReference>
<evidence type="ECO:0000256" key="2">
    <source>
        <dbReference type="PROSITE-ProRule" id="PRU00035"/>
    </source>
</evidence>
<feature type="compositionally biased region" description="Polar residues" evidence="3">
    <location>
        <begin position="412"/>
        <end position="432"/>
    </location>
</feature>
<sequence length="775" mass="88232">MKRRRMFRKNGTKTKRSSVIAENKEAFEKFDGENPEDNDEFDKDCDGRGDEEFDTEMNGGEFSSNCSTGSDSNWSCSSEDKSSEYSSYESSDESMERPVQKLVNWPRKGKLNRVKLSRKSDYSQPKSSRGLVSSSGYKKGRKSIHEDPRYNEQELCAALMVIIKVMKMDEAKPFNVPADPAALGTSDYVNVIDTPMDFGTIYSNLQNGSKYLNSEDVYKDVQLIWRHWCKYNYKDDYVLELMTSVKKKFMKHWIAANLYCEPTEKTSGHSLPPTWYYTRRKKYVAKYPEGHMIGRPNQSQPQLIKNEPCHSQKLQQSICQPQAGSDIGSIANSPPHAGYTNDSAGQSRLPPHRDHGLRRKNYMLNRPVGPMINKHSQHKPQQPILSFNQSYHLQQPQQTTSQAQPSHPQADTAGQSPINSVLGCSNYKSGSPSGPVINNPGPQQQIQEAPECHNNQPCKSVCKPRKKRCRGPSRCLFLWDLPDGERIDVSINRFGQPIGCEAAKLSSFMGTIARNGYIAPLTYVSWRAVPDAAKEDMWQIVQSRFNIDPKGKSWVMKSLATKWRDFKSKVKAKHEQLRHRDRRVLPHQWPILIAHWNSEREKVRTAINKACRAKMKDVHTLGRKSYAMLREEERKKRPNGEEPTRDEVYILSHTHKDGKPVNEEAAANISKLRELASQQPKTSNDGDDIFFKVMGQEKPGYVRTYGLAPNPSDVLGSTSSLTEAKMIAGAEMSKMVEKMEAMERRYTCMEAQITKMTSYMEIFLKKQDEQCGSDG</sequence>
<dbReference type="Pfam" id="PF03004">
    <property type="entry name" value="Transposase_24"/>
    <property type="match status" value="1"/>
</dbReference>
<evidence type="ECO:0000313" key="5">
    <source>
        <dbReference type="EMBL" id="KAL0013135.1"/>
    </source>
</evidence>
<feature type="domain" description="Bromo" evidence="4">
    <location>
        <begin position="166"/>
        <end position="239"/>
    </location>
</feature>
<organism evidence="5 6">
    <name type="scientific">Lithocarpus litseifolius</name>
    <dbReference type="NCBI Taxonomy" id="425828"/>
    <lineage>
        <taxon>Eukaryota</taxon>
        <taxon>Viridiplantae</taxon>
        <taxon>Streptophyta</taxon>
        <taxon>Embryophyta</taxon>
        <taxon>Tracheophyta</taxon>
        <taxon>Spermatophyta</taxon>
        <taxon>Magnoliopsida</taxon>
        <taxon>eudicotyledons</taxon>
        <taxon>Gunneridae</taxon>
        <taxon>Pentapetalae</taxon>
        <taxon>rosids</taxon>
        <taxon>fabids</taxon>
        <taxon>Fagales</taxon>
        <taxon>Fagaceae</taxon>
        <taxon>Lithocarpus</taxon>
    </lineage>
</organism>
<dbReference type="Pfam" id="PF00439">
    <property type="entry name" value="Bromodomain"/>
    <property type="match status" value="1"/>
</dbReference>
<dbReference type="SUPFAM" id="SSF47370">
    <property type="entry name" value="Bromodomain"/>
    <property type="match status" value="1"/>
</dbReference>
<dbReference type="PRINTS" id="PR00503">
    <property type="entry name" value="BROMODOMAIN"/>
</dbReference>
<keyword evidence="6" id="KW-1185">Reference proteome</keyword>
<dbReference type="AlphaFoldDB" id="A0AAW2DV42"/>
<dbReference type="InterPro" id="IPR004252">
    <property type="entry name" value="Probable_transposase_24"/>
</dbReference>
<feature type="compositionally biased region" description="Basic residues" evidence="3">
    <location>
        <begin position="107"/>
        <end position="117"/>
    </location>
</feature>
<comment type="caution">
    <text evidence="5">The sequence shown here is derived from an EMBL/GenBank/DDBJ whole genome shotgun (WGS) entry which is preliminary data.</text>
</comment>
<feature type="compositionally biased region" description="Basic and acidic residues" evidence="3">
    <location>
        <begin position="22"/>
        <end position="32"/>
    </location>
</feature>